<dbReference type="RefSeq" id="WP_367624955.1">
    <property type="nucleotide sequence ID" value="NZ_JBFNQD010000006.1"/>
</dbReference>
<dbReference type="PANTHER" id="PTHR47495">
    <property type="entry name" value="ALDEHYDE DEHYDROGENASE"/>
    <property type="match status" value="1"/>
</dbReference>
<dbReference type="InterPro" id="IPR012368">
    <property type="entry name" value="OxRdtase_Mopterin-bd_su_IorB"/>
</dbReference>
<dbReference type="PIRSF" id="PIRSF036389">
    <property type="entry name" value="IOR_B"/>
    <property type="match status" value="1"/>
</dbReference>
<dbReference type="SUPFAM" id="SSF56003">
    <property type="entry name" value="Molybdenum cofactor-binding domain"/>
    <property type="match status" value="2"/>
</dbReference>
<comment type="caution">
    <text evidence="2">The sequence shown here is derived from an EMBL/GenBank/DDBJ whole genome shotgun (WGS) entry which is preliminary data.</text>
</comment>
<reference evidence="2 3" key="1">
    <citation type="submission" date="2024-07" db="EMBL/GenBank/DDBJ databases">
        <title>Description of Labrys sedimenti sp. nov., isolated from a diclofenac-degrading enrichment culture.</title>
        <authorList>
            <person name="Tancsics A."/>
            <person name="Csepanyi A."/>
        </authorList>
    </citation>
    <scope>NUCLEOTIDE SEQUENCE [LARGE SCALE GENOMIC DNA]</scope>
    <source>
        <strain evidence="2 3">LMG 23578</strain>
    </source>
</reference>
<dbReference type="InterPro" id="IPR006311">
    <property type="entry name" value="TAT_signal"/>
</dbReference>
<dbReference type="InterPro" id="IPR052516">
    <property type="entry name" value="N-heterocyclic_Hydroxylase"/>
</dbReference>
<organism evidence="2 3">
    <name type="scientific">Labrys neptuniae</name>
    <dbReference type="NCBI Taxonomy" id="376174"/>
    <lineage>
        <taxon>Bacteria</taxon>
        <taxon>Pseudomonadati</taxon>
        <taxon>Pseudomonadota</taxon>
        <taxon>Alphaproteobacteria</taxon>
        <taxon>Hyphomicrobiales</taxon>
        <taxon>Xanthobacteraceae</taxon>
        <taxon>Labrys</taxon>
    </lineage>
</organism>
<protein>
    <submittedName>
        <fullName evidence="2">Xanthine dehydrogenase family protein molybdopterin-binding subunit</fullName>
    </submittedName>
</protein>
<evidence type="ECO:0000313" key="2">
    <source>
        <dbReference type="EMBL" id="MEW9307542.1"/>
    </source>
</evidence>
<dbReference type="SMART" id="SM01008">
    <property type="entry name" value="Ald_Xan_dh_C"/>
    <property type="match status" value="1"/>
</dbReference>
<evidence type="ECO:0000259" key="1">
    <source>
        <dbReference type="SMART" id="SM01008"/>
    </source>
</evidence>
<dbReference type="Pfam" id="PF02738">
    <property type="entry name" value="MoCoBD_1"/>
    <property type="match status" value="1"/>
</dbReference>
<dbReference type="InterPro" id="IPR037165">
    <property type="entry name" value="AldOxase/xan_DH_Mopterin-bd_sf"/>
</dbReference>
<dbReference type="Gene3D" id="3.90.1170.50">
    <property type="entry name" value="Aldehyde oxidase/xanthine dehydrogenase, a/b hammerhead"/>
    <property type="match status" value="1"/>
</dbReference>
<sequence length="725" mass="76184">MPDGTDTRSHLDRRAFLKAGAAIGGGFVLTLALPPLAGSPVAAAEAKDFAPNAFIRIDRQGLVTLVMPMVEMGQGVYTAQAMLLAEELEVGLHQVKLEHAPPDDKLYGNALLGSQATGGSTTIRAFWQPLRQAGAAARTMLVAAAAKRWNVDAAKLTARDGAVLNPASNATLGYGELADEAATMPVPAPESLKLKDPKDFKLLGTPAKRLDTPDKVVGKAEFGIDVKLPGMKVAAIAISPVFGGKPKSVDDKAVLAVKGVRQVVKTDDAVAVVADHMGAAKKGLAAANISWDDGPNAKVDSAEIISQLTEASKQPGAVARNEGDTAKALAGAATKLEAIYQVPFLAHAAMEPMNCTVHVRKDGCEVWVGTQVPTMAQAIAAEITGLPKDKVKVYNHLIGGGFGRRLEADGVARAVKVAQQVDGPVKVIWSREEDIQHDMYRPYYFDRMSAGLDASGKPVAWTHRISGSSILARYFPPAFKDGIDSDAVEAAAEPPYALPNIHVDYVRVEPPGIPTSWWRGVGPTHNVFVVESFMDELAAAAKADPVAYRKDLLAHNPRALGVLTLAAEKAGWGQPLPKGRGRGVSVQFAFGSFMSMVAEVETAADGTLKVHRLVCAVDCGLQVNPDTIAAQVEGGAIFGLTAALHGAITLKDGRVEQGNFDTYLPMRIDEVPVIETHLVKSAEAPGGIGETATVAVGPAVANAVFAATGKRVRTLPIDTDALKTG</sequence>
<accession>A0ABV3PPH1</accession>
<dbReference type="Gene3D" id="3.30.365.10">
    <property type="entry name" value="Aldehyde oxidase/xanthine dehydrogenase, molybdopterin binding domain"/>
    <property type="match status" value="4"/>
</dbReference>
<evidence type="ECO:0000313" key="3">
    <source>
        <dbReference type="Proteomes" id="UP001555786"/>
    </source>
</evidence>
<keyword evidence="3" id="KW-1185">Reference proteome</keyword>
<dbReference type="PANTHER" id="PTHR47495:SF2">
    <property type="entry name" value="ALDEHYDE DEHYDROGENASE"/>
    <property type="match status" value="1"/>
</dbReference>
<dbReference type="EMBL" id="JBFNQD010000006">
    <property type="protein sequence ID" value="MEW9307542.1"/>
    <property type="molecule type" value="Genomic_DNA"/>
</dbReference>
<dbReference type="InterPro" id="IPR046867">
    <property type="entry name" value="AldOxase/xan_DH_MoCoBD2"/>
</dbReference>
<dbReference type="PROSITE" id="PS51318">
    <property type="entry name" value="TAT"/>
    <property type="match status" value="1"/>
</dbReference>
<dbReference type="InterPro" id="IPR008274">
    <property type="entry name" value="AldOxase/xan_DH_MoCoBD1"/>
</dbReference>
<dbReference type="Proteomes" id="UP001555786">
    <property type="component" value="Unassembled WGS sequence"/>
</dbReference>
<dbReference type="Pfam" id="PF20256">
    <property type="entry name" value="MoCoBD_2"/>
    <property type="match status" value="2"/>
</dbReference>
<feature type="domain" description="Aldehyde oxidase/xanthine dehydrogenase a/b hammerhead" evidence="1">
    <location>
        <begin position="217"/>
        <end position="295"/>
    </location>
</feature>
<proteinExistence type="predicted"/>
<dbReference type="InterPro" id="IPR000674">
    <property type="entry name" value="Ald_Oxase/Xan_DH_a/b"/>
</dbReference>
<name>A0ABV3PPH1_9HYPH</name>
<gene>
    <name evidence="2" type="ORF">ABXS05_18460</name>
</gene>